<evidence type="ECO:0000256" key="14">
    <source>
        <dbReference type="PIRNR" id="PIRNR000977"/>
    </source>
</evidence>
<dbReference type="Pfam" id="PF26016">
    <property type="entry name" value="ExoI_C"/>
    <property type="match status" value="1"/>
</dbReference>
<dbReference type="CDD" id="cd06138">
    <property type="entry name" value="ExoI_N"/>
    <property type="match status" value="1"/>
</dbReference>
<dbReference type="PROSITE" id="PS51785">
    <property type="entry name" value="EXOI_C"/>
    <property type="match status" value="1"/>
</dbReference>
<dbReference type="Pfam" id="PF00929">
    <property type="entry name" value="RNase_T"/>
    <property type="match status" value="1"/>
</dbReference>
<keyword evidence="6" id="KW-0479">Metal-binding</keyword>
<accession>A0ABP9N8R9</accession>
<evidence type="ECO:0000256" key="5">
    <source>
        <dbReference type="ARBA" id="ARBA00022722"/>
    </source>
</evidence>
<dbReference type="InterPro" id="IPR013520">
    <property type="entry name" value="Ribonucl_H"/>
</dbReference>
<dbReference type="Gene3D" id="1.20.1280.70">
    <property type="entry name" value="Exonuclease ExoI, domain 3"/>
    <property type="match status" value="1"/>
</dbReference>
<keyword evidence="18" id="KW-1185">Reference proteome</keyword>
<evidence type="ECO:0000256" key="3">
    <source>
        <dbReference type="ARBA" id="ARBA00012108"/>
    </source>
</evidence>
<dbReference type="PROSITE" id="PS51784">
    <property type="entry name" value="EXOI_SH3"/>
    <property type="match status" value="1"/>
</dbReference>
<keyword evidence="11" id="KW-0238">DNA-binding</keyword>
<sequence>MNKNVELDTNMNDIEQPSFYFHDYETFGTDPAFDRPAQFAGIRTDINLNIIEEPLIIYCKQSADYLPNPHAVLITGITPQETQLKGVCEAEFTQKIHAEFSRPNTCILGYNNIRFDDEVTRNILYRNFYDPYAYSWKNGNSRWDLLDIVRACYALRPDGIHWPLNEQGYASFRLEHLTQANHISHQNAHDAMSDVYATIEMAKLIKQQQPKLFDYFFMLRNKKNVADLIDIVKMTPLVHISGMLGSHRGNITLIVPIAWHPTQSNVVVVCDLAGDINVLLSLTAEQIKQKLYTKSENLADDESRIPLKLIHMNKCPIIAPAKTLSADNAKRLSLDLENCHQNLVLIKENQISIQEKIQTIFSEQIAYQASHDVDGQIYQGFFDQNDKSICDLIRQTAPEHLATLSIDPHDSRLKTLFFRYKARNYPETLNDREKIQWRDVCRDKLSHEVVNHYLVELEQLALVHQHQPNKLALLKDLYHYCQYLVN</sequence>
<dbReference type="Gene3D" id="3.30.1520.20">
    <property type="entry name" value="Exonuclease ExoI, domain 2"/>
    <property type="match status" value="1"/>
</dbReference>
<name>A0ABP9N8R9_9GAMM</name>
<dbReference type="InterPro" id="IPR012337">
    <property type="entry name" value="RNaseH-like_sf"/>
</dbReference>
<evidence type="ECO:0000256" key="8">
    <source>
        <dbReference type="ARBA" id="ARBA00022801"/>
    </source>
</evidence>
<evidence type="ECO:0000313" key="17">
    <source>
        <dbReference type="EMBL" id="GAA5108481.1"/>
    </source>
</evidence>
<dbReference type="Gene3D" id="3.30.420.10">
    <property type="entry name" value="Ribonuclease H-like superfamily/Ribonuclease H"/>
    <property type="match status" value="1"/>
</dbReference>
<comment type="catalytic activity">
    <reaction evidence="1 14">
        <text>Exonucleolytic cleavage in the 3'- to 5'-direction to yield nucleoside 5'-phosphates.</text>
        <dbReference type="EC" id="3.1.11.1"/>
    </reaction>
</comment>
<dbReference type="PANTHER" id="PTHR11046">
    <property type="entry name" value="OLIGORIBONUCLEASE, MITOCHONDRIAL"/>
    <property type="match status" value="1"/>
</dbReference>
<dbReference type="NCBIfam" id="NF008746">
    <property type="entry name" value="PRK11779.1"/>
    <property type="match status" value="1"/>
</dbReference>
<keyword evidence="5 14" id="KW-0540">Nuclease</keyword>
<feature type="domain" description="ExoI SH3-like" evidence="15">
    <location>
        <begin position="210"/>
        <end position="365"/>
    </location>
</feature>
<dbReference type="InterPro" id="IPR022894">
    <property type="entry name" value="Oligoribonuclease"/>
</dbReference>
<keyword evidence="10" id="KW-0460">Magnesium</keyword>
<organism evidence="17 18">
    <name type="scientific">Orbus sasakiae</name>
    <dbReference type="NCBI Taxonomy" id="1078475"/>
    <lineage>
        <taxon>Bacteria</taxon>
        <taxon>Pseudomonadati</taxon>
        <taxon>Pseudomonadota</taxon>
        <taxon>Gammaproteobacteria</taxon>
        <taxon>Orbales</taxon>
        <taxon>Orbaceae</taxon>
        <taxon>Orbus</taxon>
    </lineage>
</organism>
<keyword evidence="12 14" id="KW-0234">DNA repair</keyword>
<dbReference type="PANTHER" id="PTHR11046:SF11">
    <property type="entry name" value="EXODEOXYRIBONUCLEASE I"/>
    <property type="match status" value="1"/>
</dbReference>
<comment type="subunit">
    <text evidence="13">Monomer. Interacts with ssb (via C-terminus); this interaction stimulates the exonuclease activity by recruiting the enzyme to its substrate.</text>
</comment>
<keyword evidence="9 14" id="KW-0269">Exonuclease</keyword>
<comment type="caution">
    <text evidence="17">The sequence shown here is derived from an EMBL/GenBank/DDBJ whole genome shotgun (WGS) entry which is preliminary data.</text>
</comment>
<keyword evidence="8 14" id="KW-0378">Hydrolase</keyword>
<evidence type="ECO:0000256" key="7">
    <source>
        <dbReference type="ARBA" id="ARBA00022763"/>
    </source>
</evidence>
<evidence type="ECO:0000256" key="13">
    <source>
        <dbReference type="ARBA" id="ARBA00046792"/>
    </source>
</evidence>
<dbReference type="Gene3D" id="1.10.287.1240">
    <property type="match status" value="1"/>
</dbReference>
<evidence type="ECO:0000256" key="6">
    <source>
        <dbReference type="ARBA" id="ARBA00022723"/>
    </source>
</evidence>
<feature type="domain" description="ExoI C-terminal" evidence="16">
    <location>
        <begin position="369"/>
        <end position="485"/>
    </location>
</feature>
<evidence type="ECO:0000259" key="16">
    <source>
        <dbReference type="PROSITE" id="PS51785"/>
    </source>
</evidence>
<reference evidence="18" key="1">
    <citation type="journal article" date="2019" name="Int. J. Syst. Evol. Microbiol.">
        <title>The Global Catalogue of Microorganisms (GCM) 10K type strain sequencing project: providing services to taxonomists for standard genome sequencing and annotation.</title>
        <authorList>
            <consortium name="The Broad Institute Genomics Platform"/>
            <consortium name="The Broad Institute Genome Sequencing Center for Infectious Disease"/>
            <person name="Wu L."/>
            <person name="Ma J."/>
        </authorList>
    </citation>
    <scope>NUCLEOTIDE SEQUENCE [LARGE SCALE GENOMIC DNA]</scope>
    <source>
        <strain evidence="18">JCM 18050</strain>
    </source>
</reference>
<evidence type="ECO:0000256" key="9">
    <source>
        <dbReference type="ARBA" id="ARBA00022839"/>
    </source>
</evidence>
<dbReference type="InterPro" id="IPR038649">
    <property type="entry name" value="EXOI_SH3_sf"/>
</dbReference>
<dbReference type="Proteomes" id="UP001500171">
    <property type="component" value="Unassembled WGS sequence"/>
</dbReference>
<keyword evidence="7 14" id="KW-0227">DNA damage</keyword>
<dbReference type="PIRSF" id="PIRSF000977">
    <property type="entry name" value="Exodeoxyribonuclease_I"/>
    <property type="match status" value="1"/>
</dbReference>
<dbReference type="InterPro" id="IPR058561">
    <property type="entry name" value="Exonuc_1_C"/>
</dbReference>
<gene>
    <name evidence="17" type="primary">sbcB</name>
    <name evidence="17" type="ORF">GCM10023211_10840</name>
</gene>
<evidence type="ECO:0000259" key="15">
    <source>
        <dbReference type="PROSITE" id="PS51784"/>
    </source>
</evidence>
<evidence type="ECO:0000256" key="2">
    <source>
        <dbReference type="ARBA" id="ARBA00001946"/>
    </source>
</evidence>
<evidence type="ECO:0000256" key="1">
    <source>
        <dbReference type="ARBA" id="ARBA00000563"/>
    </source>
</evidence>
<evidence type="ECO:0000256" key="4">
    <source>
        <dbReference type="ARBA" id="ARBA00019900"/>
    </source>
</evidence>
<evidence type="ECO:0000313" key="18">
    <source>
        <dbReference type="Proteomes" id="UP001500171"/>
    </source>
</evidence>
<dbReference type="InterPro" id="IPR036397">
    <property type="entry name" value="RNaseH_sf"/>
</dbReference>
<evidence type="ECO:0000256" key="11">
    <source>
        <dbReference type="ARBA" id="ARBA00023125"/>
    </source>
</evidence>
<dbReference type="EMBL" id="BAABHY010000001">
    <property type="protein sequence ID" value="GAA5108481.1"/>
    <property type="molecule type" value="Genomic_DNA"/>
</dbReference>
<dbReference type="EC" id="3.1.11.1" evidence="3 14"/>
<dbReference type="InterPro" id="IPR013620">
    <property type="entry name" value="Exonuc_1_SH3"/>
</dbReference>
<comment type="cofactor">
    <cofactor evidence="2">
        <name>Mg(2+)</name>
        <dbReference type="ChEBI" id="CHEBI:18420"/>
    </cofactor>
</comment>
<evidence type="ECO:0000256" key="12">
    <source>
        <dbReference type="ARBA" id="ARBA00023204"/>
    </source>
</evidence>
<protein>
    <recommendedName>
        <fullName evidence="4 14">Exodeoxyribonuclease I</fullName>
        <ecNumber evidence="3 14">3.1.11.1</ecNumber>
    </recommendedName>
</protein>
<dbReference type="SUPFAM" id="SSF53098">
    <property type="entry name" value="Ribonuclease H-like"/>
    <property type="match status" value="1"/>
</dbReference>
<evidence type="ECO:0000256" key="10">
    <source>
        <dbReference type="ARBA" id="ARBA00022842"/>
    </source>
</evidence>
<proteinExistence type="predicted"/>
<dbReference type="InterPro" id="IPR023607">
    <property type="entry name" value="Exodeoxyribonuclease_I"/>
</dbReference>
<dbReference type="InterPro" id="IPR034747">
    <property type="entry name" value="EXOI_SH3"/>
</dbReference>
<dbReference type="Pfam" id="PF08411">
    <property type="entry name" value="ExoI_SH3"/>
    <property type="match status" value="1"/>
</dbReference>